<feature type="transmembrane region" description="Helical" evidence="1">
    <location>
        <begin position="338"/>
        <end position="363"/>
    </location>
</feature>
<evidence type="ECO:0000256" key="1">
    <source>
        <dbReference type="SAM" id="Phobius"/>
    </source>
</evidence>
<keyword evidence="1" id="KW-0812">Transmembrane</keyword>
<organism evidence="3 4">
    <name type="scientific">candidate division WWE3 bacterium</name>
    <dbReference type="NCBI Taxonomy" id="2053526"/>
    <lineage>
        <taxon>Bacteria</taxon>
        <taxon>Katanobacteria</taxon>
    </lineage>
</organism>
<dbReference type="PANTHER" id="PTHR41771:SF1">
    <property type="entry name" value="MEMBRANE PROTEIN"/>
    <property type="match status" value="1"/>
</dbReference>
<evidence type="ECO:0000313" key="3">
    <source>
        <dbReference type="EMBL" id="NMB91227.1"/>
    </source>
</evidence>
<dbReference type="InterPro" id="IPR012507">
    <property type="entry name" value="YibE_F"/>
</dbReference>
<feature type="chain" id="PRO_5031474500" evidence="2">
    <location>
        <begin position="28"/>
        <end position="372"/>
    </location>
</feature>
<feature type="transmembrane region" description="Helical" evidence="1">
    <location>
        <begin position="119"/>
        <end position="137"/>
    </location>
</feature>
<feature type="transmembrane region" description="Helical" evidence="1">
    <location>
        <begin position="245"/>
        <end position="270"/>
    </location>
</feature>
<accession>A0A7X9E6I2</accession>
<dbReference type="Proteomes" id="UP000590542">
    <property type="component" value="Unassembled WGS sequence"/>
</dbReference>
<dbReference type="AlphaFoldDB" id="A0A7X9E6I2"/>
<proteinExistence type="predicted"/>
<dbReference type="PANTHER" id="PTHR41771">
    <property type="entry name" value="MEMBRANE PROTEIN-RELATED"/>
    <property type="match status" value="1"/>
</dbReference>
<dbReference type="Pfam" id="PF07907">
    <property type="entry name" value="YibE_F"/>
    <property type="match status" value="1"/>
</dbReference>
<feature type="transmembrane region" description="Helical" evidence="1">
    <location>
        <begin position="296"/>
        <end position="318"/>
    </location>
</feature>
<reference evidence="3 4" key="1">
    <citation type="journal article" date="2020" name="Biotechnol. Biofuels">
        <title>New insights from the biogas microbiome by comprehensive genome-resolved metagenomics of nearly 1600 species originating from multiple anaerobic digesters.</title>
        <authorList>
            <person name="Campanaro S."/>
            <person name="Treu L."/>
            <person name="Rodriguez-R L.M."/>
            <person name="Kovalovszki A."/>
            <person name="Ziels R.M."/>
            <person name="Maus I."/>
            <person name="Zhu X."/>
            <person name="Kougias P.G."/>
            <person name="Basile A."/>
            <person name="Luo G."/>
            <person name="Schluter A."/>
            <person name="Konstantinidis K.T."/>
            <person name="Angelidaki I."/>
        </authorList>
    </citation>
    <scope>NUCLEOTIDE SEQUENCE [LARGE SCALE GENOMIC DNA]</scope>
    <source>
        <strain evidence="3">AS27yjCOA_202</strain>
    </source>
</reference>
<feature type="transmembrane region" description="Helical" evidence="1">
    <location>
        <begin position="169"/>
        <end position="187"/>
    </location>
</feature>
<gene>
    <name evidence="3" type="ORF">GYA37_00055</name>
</gene>
<dbReference type="EMBL" id="JAAZNV010000003">
    <property type="protein sequence ID" value="NMB91227.1"/>
    <property type="molecule type" value="Genomic_DNA"/>
</dbReference>
<keyword evidence="2" id="KW-0732">Signal</keyword>
<evidence type="ECO:0000256" key="2">
    <source>
        <dbReference type="SAM" id="SignalP"/>
    </source>
</evidence>
<feature type="transmembrane region" description="Helical" evidence="1">
    <location>
        <begin position="144"/>
        <end position="163"/>
    </location>
</feature>
<keyword evidence="1" id="KW-1133">Transmembrane helix</keyword>
<feature type="signal peptide" evidence="2">
    <location>
        <begin position="1"/>
        <end position="27"/>
    </location>
</feature>
<sequence>MKTRNLLKPLSILILAFLFIFPYKVSAQEMDASPVQKTYEGVIKSVLEENKNTSGGYYQKLEVEIADKDQKGKILNVENGSGDTPVSQKYKKGDALVLTGFQDENGELHLYVSDYIRRGQLLSLFLIFLILSVVIAGKRGATSFVGMLITFFIIFSFVLPKISTGSSPILIILLFSVIAIPITFYLSHGLNTKTTVAIVGTVISLAITVVLSAIYVGSAKLTGYTTDEASFLQIMKGGTINMRGILLAGIIIGFLGVLDDITISQSAIVFQLKNANRRLNFSDLFKRSMDVGKDHIASMINTLILVYTGASLPLLLLFTDTSRTFNEVVNYEIISSEIIRTLLGSIGLILAVPITTALAAFVADTTEGGDQR</sequence>
<comment type="caution">
    <text evidence="3">The sequence shown here is derived from an EMBL/GenBank/DDBJ whole genome shotgun (WGS) entry which is preliminary data.</text>
</comment>
<evidence type="ECO:0000313" key="4">
    <source>
        <dbReference type="Proteomes" id="UP000590542"/>
    </source>
</evidence>
<name>A0A7X9E6I2_UNCKA</name>
<protein>
    <submittedName>
        <fullName evidence="3">YibE/F family protein</fullName>
    </submittedName>
</protein>
<keyword evidence="1" id="KW-0472">Membrane</keyword>
<feature type="transmembrane region" description="Helical" evidence="1">
    <location>
        <begin position="194"/>
        <end position="216"/>
    </location>
</feature>